<accession>A0A8T2N269</accession>
<evidence type="ECO:0000313" key="1">
    <source>
        <dbReference type="EMBL" id="KAG9334174.1"/>
    </source>
</evidence>
<organism evidence="1 2">
    <name type="scientific">Albula glossodonta</name>
    <name type="common">roundjaw bonefish</name>
    <dbReference type="NCBI Taxonomy" id="121402"/>
    <lineage>
        <taxon>Eukaryota</taxon>
        <taxon>Metazoa</taxon>
        <taxon>Chordata</taxon>
        <taxon>Craniata</taxon>
        <taxon>Vertebrata</taxon>
        <taxon>Euteleostomi</taxon>
        <taxon>Actinopterygii</taxon>
        <taxon>Neopterygii</taxon>
        <taxon>Teleostei</taxon>
        <taxon>Albuliformes</taxon>
        <taxon>Albulidae</taxon>
        <taxon>Albula</taxon>
    </lineage>
</organism>
<protein>
    <submittedName>
        <fullName evidence="1">Uncharacterized protein</fullName>
    </submittedName>
</protein>
<dbReference type="AlphaFoldDB" id="A0A8T2N269"/>
<comment type="caution">
    <text evidence="1">The sequence shown here is derived from an EMBL/GenBank/DDBJ whole genome shotgun (WGS) entry which is preliminary data.</text>
</comment>
<sequence>MNNAVTRKMRAETRVAKACHVRVRPCHQCPARVNDAPASPHLCNERLLLWQVINAVLTASYSTGIPYRFVLRPRRVLLVCGMEEIYRHDSRRALNPGAAGLAVAVSVSAAQLIFRHARVTQELSYMSMPDPSPTPLASPVQTEIIHSPAELARKQLHRPVRNLILAS</sequence>
<reference evidence="1" key="1">
    <citation type="thesis" date="2021" institute="BYU ScholarsArchive" country="Provo, UT, USA">
        <title>Applications of and Algorithms for Genome Assembly and Genomic Analyses with an Emphasis on Marine Teleosts.</title>
        <authorList>
            <person name="Pickett B.D."/>
        </authorList>
    </citation>
    <scope>NUCLEOTIDE SEQUENCE</scope>
    <source>
        <strain evidence="1">HI-2016</strain>
    </source>
</reference>
<name>A0A8T2N269_9TELE</name>
<gene>
    <name evidence="1" type="ORF">JZ751_008533</name>
</gene>
<proteinExistence type="predicted"/>
<dbReference type="EMBL" id="JAFBMS010000160">
    <property type="protein sequence ID" value="KAG9334174.1"/>
    <property type="molecule type" value="Genomic_DNA"/>
</dbReference>
<evidence type="ECO:0000313" key="2">
    <source>
        <dbReference type="Proteomes" id="UP000824540"/>
    </source>
</evidence>
<dbReference type="Proteomes" id="UP000824540">
    <property type="component" value="Unassembled WGS sequence"/>
</dbReference>
<keyword evidence="2" id="KW-1185">Reference proteome</keyword>